<dbReference type="SUPFAM" id="SSF46548">
    <property type="entry name" value="alpha-helical ferredoxin"/>
    <property type="match status" value="1"/>
</dbReference>
<reference evidence="8" key="4">
    <citation type="submission" date="2016-01" db="EMBL/GenBank/DDBJ databases">
        <authorList>
            <person name="Oliw E.H."/>
        </authorList>
    </citation>
    <scope>NUCLEOTIDE SEQUENCE [LARGE SCALE GENOMIC DNA]</scope>
    <source>
        <strain evidence="8">GED7749B</strain>
    </source>
</reference>
<dbReference type="PRINTS" id="PR00419">
    <property type="entry name" value="ADXRDTASE"/>
</dbReference>
<keyword evidence="3" id="KW-0314">Glutamate biosynthesis</keyword>
<organism evidence="8 10">
    <name type="scientific">Heyndrickxia coagulans</name>
    <name type="common">Weizmannia coagulans</name>
    <dbReference type="NCBI Taxonomy" id="1398"/>
    <lineage>
        <taxon>Bacteria</taxon>
        <taxon>Bacillati</taxon>
        <taxon>Bacillota</taxon>
        <taxon>Bacilli</taxon>
        <taxon>Bacillales</taxon>
        <taxon>Bacillaceae</taxon>
        <taxon>Heyndrickxia</taxon>
    </lineage>
</organism>
<protein>
    <submittedName>
        <fullName evidence="7">Glutamate synthase, NADH/NADPH small subunit</fullName>
    </submittedName>
    <submittedName>
        <fullName evidence="8">Pyridine nucleotide-disulfide oxidoreductase</fullName>
    </submittedName>
</protein>
<evidence type="ECO:0000259" key="6">
    <source>
        <dbReference type="Pfam" id="PF14691"/>
    </source>
</evidence>
<dbReference type="RefSeq" id="WP_014097366.1">
    <property type="nucleotide sequence ID" value="NZ_CP010525.1"/>
</dbReference>
<dbReference type="PANTHER" id="PTHR43100">
    <property type="entry name" value="GLUTAMATE SYNTHASE [NADPH] SMALL CHAIN"/>
    <property type="match status" value="1"/>
</dbReference>
<keyword evidence="2" id="KW-0560">Oxidoreductase</keyword>
<feature type="domain" description="FAD/NAD(P)-binding" evidence="5">
    <location>
        <begin position="394"/>
        <end position="462"/>
    </location>
</feature>
<dbReference type="SUPFAM" id="SSF51971">
    <property type="entry name" value="Nucleotide-binding domain"/>
    <property type="match status" value="2"/>
</dbReference>
<evidence type="ECO:0000313" key="10">
    <source>
        <dbReference type="Proteomes" id="UP000070376"/>
    </source>
</evidence>
<comment type="pathway">
    <text evidence="4">Amino-acid biosynthesis.</text>
</comment>
<reference evidence="7" key="1">
    <citation type="submission" date="2015-01" db="EMBL/GenBank/DDBJ databases">
        <title>Comparative genome analysis of Bacillus coagulans HM-08, Clostridium butyricum HM-68, Bacillus subtilis HM-66 and Bacillus licheniformis BL-09.</title>
        <authorList>
            <person name="Zhang H."/>
        </authorList>
    </citation>
    <scope>NUCLEOTIDE SEQUENCE [LARGE SCALE GENOMIC DNA]</scope>
    <source>
        <strain evidence="7">HM-08</strain>
    </source>
</reference>
<dbReference type="Pfam" id="PF14691">
    <property type="entry name" value="Fer4_20"/>
    <property type="match status" value="1"/>
</dbReference>
<dbReference type="Pfam" id="PF07992">
    <property type="entry name" value="Pyr_redox_2"/>
    <property type="match status" value="2"/>
</dbReference>
<dbReference type="PANTHER" id="PTHR43100:SF1">
    <property type="entry name" value="GLUTAMATE SYNTHASE [NADPH] SMALL CHAIN"/>
    <property type="match status" value="1"/>
</dbReference>
<evidence type="ECO:0000256" key="3">
    <source>
        <dbReference type="ARBA" id="ARBA00023164"/>
    </source>
</evidence>
<feature type="domain" description="FAD/NAD(P)-binding" evidence="5">
    <location>
        <begin position="155"/>
        <end position="319"/>
    </location>
</feature>
<dbReference type="InterPro" id="IPR036188">
    <property type="entry name" value="FAD/NAD-bd_sf"/>
</dbReference>
<dbReference type="InterPro" id="IPR009051">
    <property type="entry name" value="Helical_ferredxn"/>
</dbReference>
<dbReference type="InterPro" id="IPR028261">
    <property type="entry name" value="DPD_II"/>
</dbReference>
<evidence type="ECO:0000259" key="5">
    <source>
        <dbReference type="Pfam" id="PF07992"/>
    </source>
</evidence>
<keyword evidence="1" id="KW-0028">Amino-acid biosynthesis</keyword>
<dbReference type="Proteomes" id="UP000070376">
    <property type="component" value="Unassembled WGS sequence"/>
</dbReference>
<feature type="domain" description="Dihydroprymidine dehydrogenase" evidence="6">
    <location>
        <begin position="24"/>
        <end position="140"/>
    </location>
</feature>
<accession>A0A0C5C0J0</accession>
<dbReference type="EMBL" id="CP010525">
    <property type="protein sequence ID" value="AJO21758.1"/>
    <property type="molecule type" value="Genomic_DNA"/>
</dbReference>
<proteinExistence type="predicted"/>
<dbReference type="GO" id="GO:0016639">
    <property type="term" value="F:oxidoreductase activity, acting on the CH-NH2 group of donors, NAD or NADP as acceptor"/>
    <property type="evidence" value="ECO:0007669"/>
    <property type="project" value="InterPro"/>
</dbReference>
<dbReference type="Proteomes" id="UP000032024">
    <property type="component" value="Chromosome"/>
</dbReference>
<evidence type="ECO:0000313" key="8">
    <source>
        <dbReference type="EMBL" id="KWZ79869.1"/>
    </source>
</evidence>
<reference evidence="10" key="3">
    <citation type="submission" date="2016-01" db="EMBL/GenBank/DDBJ databases">
        <authorList>
            <person name="Mitreva M."/>
            <person name="Pepin K.H."/>
            <person name="Mihindukulasuriya K.A."/>
            <person name="Fulton R."/>
            <person name="Fronick C."/>
            <person name="O'Laughlin M."/>
            <person name="Miner T."/>
            <person name="Herter B."/>
            <person name="Rosa B.A."/>
            <person name="Cordes M."/>
            <person name="Tomlinson C."/>
            <person name="Wollam A."/>
            <person name="Palsikar V.B."/>
            <person name="Mardis E.R."/>
            <person name="Wilson R.K."/>
        </authorList>
    </citation>
    <scope>NUCLEOTIDE SEQUENCE [LARGE SCALE GENOMIC DNA]</scope>
    <source>
        <strain evidence="10">GED7749B</strain>
    </source>
</reference>
<gene>
    <name evidence="8" type="ORF">HMPREF3213_02459</name>
    <name evidence="7" type="ORF">SB48_HM08orf01477</name>
</gene>
<evidence type="ECO:0000256" key="2">
    <source>
        <dbReference type="ARBA" id="ARBA00023002"/>
    </source>
</evidence>
<dbReference type="Gene3D" id="1.10.1060.10">
    <property type="entry name" value="Alpha-helical ferredoxin"/>
    <property type="match status" value="1"/>
</dbReference>
<evidence type="ECO:0000256" key="4">
    <source>
        <dbReference type="ARBA" id="ARBA00029440"/>
    </source>
</evidence>
<dbReference type="GO" id="GO:0051536">
    <property type="term" value="F:iron-sulfur cluster binding"/>
    <property type="evidence" value="ECO:0007669"/>
    <property type="project" value="InterPro"/>
</dbReference>
<evidence type="ECO:0000313" key="9">
    <source>
        <dbReference type="Proteomes" id="UP000032024"/>
    </source>
</evidence>
<dbReference type="Gene3D" id="3.50.50.60">
    <property type="entry name" value="FAD/NAD(P)-binding domain"/>
    <property type="match status" value="2"/>
</dbReference>
<reference evidence="9" key="2">
    <citation type="submission" date="2015-01" db="EMBL/GenBank/DDBJ databases">
        <title>Comparative genome analysis of Bacillus coagulans HM-08, Clostridium butyricum HM-68, Bacillus subtilis HM-66 and Bacillus paralicheniformis BL-09.</title>
        <authorList>
            <person name="Zhang H."/>
        </authorList>
    </citation>
    <scope>NUCLEOTIDE SEQUENCE [LARGE SCALE GENOMIC DNA]</scope>
    <source>
        <strain evidence="9">HM-08</strain>
    </source>
</reference>
<dbReference type="GO" id="GO:0006537">
    <property type="term" value="P:glutamate biosynthetic process"/>
    <property type="evidence" value="ECO:0007669"/>
    <property type="project" value="UniProtKB-KW"/>
</dbReference>
<dbReference type="InterPro" id="IPR051394">
    <property type="entry name" value="Glutamate_Synthase"/>
</dbReference>
<dbReference type="AlphaFoldDB" id="A0A0C5C0J0"/>
<dbReference type="EMBL" id="LRPN01000107">
    <property type="protein sequence ID" value="KWZ79869.1"/>
    <property type="molecule type" value="Genomic_DNA"/>
</dbReference>
<dbReference type="InterPro" id="IPR023753">
    <property type="entry name" value="FAD/NAD-binding_dom"/>
</dbReference>
<dbReference type="NCBIfam" id="TIGR01317">
    <property type="entry name" value="GOGAT_sm_gam"/>
    <property type="match status" value="1"/>
</dbReference>
<dbReference type="InterPro" id="IPR006005">
    <property type="entry name" value="Glut_synth_ssu1"/>
</dbReference>
<dbReference type="STRING" id="1398.AB434_0213"/>
<evidence type="ECO:0000313" key="7">
    <source>
        <dbReference type="EMBL" id="AJO21758.1"/>
    </source>
</evidence>
<sequence length="485" mass="53421">MRGTTDFIEQKREKPKELDAAKRVATWKEYVQAFPEAKLRTQASRCMECGTPFCQMGELIGRQTSGCPLYNLIPEWNTLAAQGKWEEAYQRLLLTNNFPEFTSRACPAPCEGSCTAGLVSEPVTIKSIERAIIDRAWEEGWIKPRIPLKRNGLKAAVVGSGPAGLTAADDLNQAGYDVTVFEKEDRFGGLLMYGIPNMKIEKQYVERRVDLLQAEGITFKANTEIGKDITLDELESAFDAVLLCIGAEKQRDMDIPGRDLKGIYPAMEYLKANTKHLLDHGENGEPQISAKGKKVIVIGGGDTGADCVATAIRQGCKSVVQFGKHGELPKERPEHEPWPVNPSLFTLDYAYEESFKVFGEDPRQYYIQTTAFHGNENGEVTGLVTVPFSDPRGAEQQVWEADLVLIAIGFQGVDDSKSAGIELQNGLIQTLPGSFQTNREGIFAAGDAKRGASLIVWAMQEGKKAAKEIDLYLSQKDKATCQPSA</sequence>
<evidence type="ECO:0000256" key="1">
    <source>
        <dbReference type="ARBA" id="ARBA00022605"/>
    </source>
</evidence>
<keyword evidence="9" id="KW-1185">Reference proteome</keyword>
<name>A0A0C5C0J0_HEYCO</name>
<dbReference type="PATRIC" id="fig|1398.18.peg.981"/>